<evidence type="ECO:0000256" key="4">
    <source>
        <dbReference type="ARBA" id="ARBA00022989"/>
    </source>
</evidence>
<accession>A0ABM1EMS2</accession>
<dbReference type="InterPro" id="IPR011500">
    <property type="entry name" value="GPCR_3_9-Cys_dom"/>
</dbReference>
<proteinExistence type="predicted"/>
<keyword evidence="5" id="KW-0675">Receptor</keyword>
<keyword evidence="4 9" id="KW-1133">Transmembrane helix</keyword>
<evidence type="ECO:0000256" key="1">
    <source>
        <dbReference type="ARBA" id="ARBA00004651"/>
    </source>
</evidence>
<keyword evidence="2" id="KW-1003">Cell membrane</keyword>
<dbReference type="Pfam" id="PF07562">
    <property type="entry name" value="NCD3G"/>
    <property type="match status" value="1"/>
</dbReference>
<feature type="transmembrane region" description="Helical" evidence="9">
    <location>
        <begin position="463"/>
        <end position="482"/>
    </location>
</feature>
<comment type="subcellular location">
    <subcellularLocation>
        <location evidence="1">Cell membrane</location>
        <topology evidence="1">Multi-pass membrane protein</topology>
    </subcellularLocation>
</comment>
<evidence type="ECO:0000256" key="6">
    <source>
        <dbReference type="ARBA" id="ARBA00023136"/>
    </source>
</evidence>
<reference evidence="12" key="1">
    <citation type="submission" date="2025-08" db="UniProtKB">
        <authorList>
            <consortium name="RefSeq"/>
        </authorList>
    </citation>
    <scope>IDENTIFICATION</scope>
</reference>
<dbReference type="Pfam" id="PF00003">
    <property type="entry name" value="7tm_3"/>
    <property type="match status" value="1"/>
</dbReference>
<dbReference type="PROSITE" id="PS50259">
    <property type="entry name" value="G_PROTEIN_RECEP_F3_4"/>
    <property type="match status" value="1"/>
</dbReference>
<feature type="transmembrane region" description="Helical" evidence="9">
    <location>
        <begin position="426"/>
        <end position="443"/>
    </location>
</feature>
<dbReference type="InterPro" id="IPR038550">
    <property type="entry name" value="GPCR_3_9-Cys_sf"/>
</dbReference>
<keyword evidence="8" id="KW-0807">Transducer</keyword>
<keyword evidence="11" id="KW-1185">Reference proteome</keyword>
<dbReference type="Gene3D" id="2.10.50.30">
    <property type="entry name" value="GPCR, family 3, nine cysteines domain"/>
    <property type="match status" value="1"/>
</dbReference>
<dbReference type="GeneID" id="106813784"/>
<feature type="transmembrane region" description="Helical" evidence="9">
    <location>
        <begin position="394"/>
        <end position="414"/>
    </location>
</feature>
<evidence type="ECO:0000256" key="9">
    <source>
        <dbReference type="SAM" id="Phobius"/>
    </source>
</evidence>
<dbReference type="Pfam" id="PF01094">
    <property type="entry name" value="ANF_receptor"/>
    <property type="match status" value="1"/>
</dbReference>
<keyword evidence="7" id="KW-0325">Glycoprotein</keyword>
<evidence type="ECO:0000259" key="10">
    <source>
        <dbReference type="PROSITE" id="PS50259"/>
    </source>
</evidence>
<evidence type="ECO:0000256" key="5">
    <source>
        <dbReference type="ARBA" id="ARBA00023040"/>
    </source>
</evidence>
<organism evidence="11 12">
    <name type="scientific">Priapulus caudatus</name>
    <name type="common">Priapulid worm</name>
    <dbReference type="NCBI Taxonomy" id="37621"/>
    <lineage>
        <taxon>Eukaryota</taxon>
        <taxon>Metazoa</taxon>
        <taxon>Ecdysozoa</taxon>
        <taxon>Scalidophora</taxon>
        <taxon>Priapulida</taxon>
        <taxon>Priapulimorpha</taxon>
        <taxon>Priapulimorphida</taxon>
        <taxon>Priapulidae</taxon>
        <taxon>Priapulus</taxon>
    </lineage>
</organism>
<name>A0ABM1EMS2_PRICU</name>
<evidence type="ECO:0000256" key="2">
    <source>
        <dbReference type="ARBA" id="ARBA00022475"/>
    </source>
</evidence>
<dbReference type="Proteomes" id="UP000695022">
    <property type="component" value="Unplaced"/>
</dbReference>
<dbReference type="InterPro" id="IPR028082">
    <property type="entry name" value="Peripla_BP_I"/>
</dbReference>
<evidence type="ECO:0000256" key="7">
    <source>
        <dbReference type="ARBA" id="ARBA00023180"/>
    </source>
</evidence>
<gene>
    <name evidence="12" type="primary">LOC106813784</name>
</gene>
<dbReference type="InterPro" id="IPR017979">
    <property type="entry name" value="GPCR_3_CS"/>
</dbReference>
<feature type="domain" description="G-protein coupled receptors family 3 profile" evidence="10">
    <location>
        <begin position="356"/>
        <end position="483"/>
    </location>
</feature>
<evidence type="ECO:0000256" key="3">
    <source>
        <dbReference type="ARBA" id="ARBA00022692"/>
    </source>
</evidence>
<evidence type="ECO:0000256" key="8">
    <source>
        <dbReference type="ARBA" id="ARBA00023224"/>
    </source>
</evidence>
<dbReference type="PROSITE" id="PS00980">
    <property type="entry name" value="G_PROTEIN_RECEP_F3_2"/>
    <property type="match status" value="1"/>
</dbReference>
<dbReference type="Gene3D" id="3.40.50.2300">
    <property type="match status" value="2"/>
</dbReference>
<dbReference type="SUPFAM" id="SSF53822">
    <property type="entry name" value="Periplasmic binding protein-like I"/>
    <property type="match status" value="1"/>
</dbReference>
<evidence type="ECO:0000313" key="12">
    <source>
        <dbReference type="RefSeq" id="XP_014673493.1"/>
    </source>
</evidence>
<dbReference type="PANTHER" id="PTHR24060">
    <property type="entry name" value="METABOTROPIC GLUTAMATE RECEPTOR"/>
    <property type="match status" value="1"/>
</dbReference>
<evidence type="ECO:0000313" key="11">
    <source>
        <dbReference type="Proteomes" id="UP000695022"/>
    </source>
</evidence>
<dbReference type="InterPro" id="IPR017978">
    <property type="entry name" value="GPCR_3_C"/>
</dbReference>
<keyword evidence="6 9" id="KW-0472">Membrane</keyword>
<feature type="transmembrane region" description="Helical" evidence="9">
    <location>
        <begin position="356"/>
        <end position="379"/>
    </location>
</feature>
<protein>
    <submittedName>
        <fullName evidence="12">Metabotropic glutamate receptor 2-like</fullName>
    </submittedName>
</protein>
<keyword evidence="3 9" id="KW-0812">Transmembrane</keyword>
<dbReference type="InterPro" id="IPR050726">
    <property type="entry name" value="mGluR"/>
</dbReference>
<dbReference type="RefSeq" id="XP_014673493.1">
    <property type="nucleotide sequence ID" value="XM_014818007.1"/>
</dbReference>
<sequence>MALRYASKVNVAEQRRHQRLNLMSQAPTRETISSLEFLKCLRRFRADARSLHSPYESAPLEWASVAQAPSRSGEELLHGGATAASRLLQVTAQGFSPLNIFRFSPGFGIDGCLVAGGTVTCDEWAPFEQCDQPWFREYWDLVTNCSDTSGTCANYSMLGEQAPGWLPPMPVYYGLYTATYAFAHALDALVREQCFNLSSASDLASCVRGPLLLKYVRNVTFEAYPGHYIRFDSNGDIIPRYQVYTFRRGATGRFEHVPVGVWEDNTLSLNESLIPWARVGSVPESVCSKPCPPRHYVIQLDPSCCWKCHPCGENEYLLANRTNCVACPPLHWPESGNGSAICRRIPPRYPSWSDKAVVVVMVIVLLGETLTLVVMATFVRHRRAKLIKACSRELSFIAGIGVVLSFGVAMVMLAKPTTTVCLAKQVAFPLCFTTIYAPMLVRANRIHRIFTKAKHSAASPPCVSPLSQVIITIGVIAVQVISD</sequence>
<dbReference type="InterPro" id="IPR001828">
    <property type="entry name" value="ANF_lig-bd_rcpt"/>
</dbReference>
<keyword evidence="5" id="KW-0297">G-protein coupled receptor</keyword>